<sequence length="101" mass="12424">SVRHIEKTKSLMKKITLSKPCKKLNKELYFKNWHPNVYLQNVRTLSKNDFTLAEEQYIWYMLDLFNKYKIEEKQFNLCLDALMQTERVRVLLEKTIIRFEY</sequence>
<organism evidence="1">
    <name type="scientific">Rhizophagus irregularis (strain DAOM 181602 / DAOM 197198 / MUCL 43194)</name>
    <name type="common">Arbuscular mycorrhizal fungus</name>
    <name type="synonym">Glomus intraradices</name>
    <dbReference type="NCBI Taxonomy" id="747089"/>
    <lineage>
        <taxon>Eukaryota</taxon>
        <taxon>Fungi</taxon>
        <taxon>Fungi incertae sedis</taxon>
        <taxon>Mucoromycota</taxon>
        <taxon>Glomeromycotina</taxon>
        <taxon>Glomeromycetes</taxon>
        <taxon>Glomerales</taxon>
        <taxon>Glomeraceae</taxon>
        <taxon>Rhizophagus</taxon>
    </lineage>
</organism>
<proteinExistence type="predicted"/>
<gene>
    <name evidence="1" type="ORF">GLOINDRAFT_89366</name>
</gene>
<accession>U9SRQ3</accession>
<name>U9SRQ3_RHIID</name>
<protein>
    <submittedName>
        <fullName evidence="1">Uncharacterized protein</fullName>
    </submittedName>
</protein>
<dbReference type="EMBL" id="KI300200">
    <property type="protein sequence ID" value="ERZ96712.1"/>
    <property type="molecule type" value="Genomic_DNA"/>
</dbReference>
<evidence type="ECO:0000313" key="1">
    <source>
        <dbReference type="EMBL" id="ERZ96712.1"/>
    </source>
</evidence>
<reference evidence="1" key="1">
    <citation type="submission" date="2013-07" db="EMBL/GenBank/DDBJ databases">
        <title>The genome of an arbuscular mycorrhizal fungus provides insights into the evolution of the oldest plant symbiosis.</title>
        <authorList>
            <consortium name="DOE Joint Genome Institute"/>
            <person name="Tisserant E."/>
            <person name="Malbreil M."/>
            <person name="Kuo A."/>
            <person name="Kohler A."/>
            <person name="Symeonidi A."/>
            <person name="Balestrini R."/>
            <person name="Charron P."/>
            <person name="Duensing N."/>
            <person name="Frei-dit-Frey N."/>
            <person name="Gianinazzi-Pearson V."/>
            <person name="Gilbert B."/>
            <person name="Handa Y."/>
            <person name="Hijri M."/>
            <person name="Kaul R."/>
            <person name="Kawaguchi M."/>
            <person name="Krajinski F."/>
            <person name="Lammers P."/>
            <person name="Lapierre D."/>
            <person name="Masclaux F.G."/>
            <person name="Murat C."/>
            <person name="Morin E."/>
            <person name="Ndikumana S."/>
            <person name="Pagni M."/>
            <person name="Petitpierre D."/>
            <person name="Requena N."/>
            <person name="Rosikiewicz P."/>
            <person name="Riley R."/>
            <person name="Saito K."/>
            <person name="San Clemente H."/>
            <person name="Shapiro H."/>
            <person name="van Tuinen D."/>
            <person name="Becard G."/>
            <person name="Bonfante P."/>
            <person name="Paszkowski U."/>
            <person name="Shachar-Hill Y."/>
            <person name="Young J.P."/>
            <person name="Sanders I.R."/>
            <person name="Henrissat B."/>
            <person name="Rensing S.A."/>
            <person name="Grigoriev I.V."/>
            <person name="Corradi N."/>
            <person name="Roux C."/>
            <person name="Martin F."/>
        </authorList>
    </citation>
    <scope>NUCLEOTIDE SEQUENCE</scope>
    <source>
        <strain evidence="1">DAOM 197198</strain>
    </source>
</reference>
<dbReference type="AlphaFoldDB" id="U9SRQ3"/>
<feature type="non-terminal residue" evidence="1">
    <location>
        <position position="1"/>
    </location>
</feature>
<dbReference type="HOGENOM" id="CLU_2298465_0_0_1"/>